<proteinExistence type="predicted"/>
<evidence type="ECO:0000313" key="3">
    <source>
        <dbReference type="Proteomes" id="UP001049518"/>
    </source>
</evidence>
<keyword evidence="1" id="KW-1133">Transmembrane helix</keyword>
<dbReference type="Pfam" id="PF06197">
    <property type="entry name" value="DUF998"/>
    <property type="match status" value="1"/>
</dbReference>
<feature type="transmembrane region" description="Helical" evidence="1">
    <location>
        <begin position="99"/>
        <end position="117"/>
    </location>
</feature>
<name>A0ABX8R4S2_9ACTN</name>
<dbReference type="Proteomes" id="UP001049518">
    <property type="component" value="Chromosome"/>
</dbReference>
<accession>A0ABX8R4S2</accession>
<keyword evidence="1" id="KW-0472">Membrane</keyword>
<evidence type="ECO:0000313" key="2">
    <source>
        <dbReference type="EMBL" id="QXJ26071.1"/>
    </source>
</evidence>
<feature type="transmembrane region" description="Helical" evidence="1">
    <location>
        <begin position="174"/>
        <end position="194"/>
    </location>
</feature>
<reference evidence="2" key="1">
    <citation type="submission" date="2020-07" db="EMBL/GenBank/DDBJ databases">
        <authorList>
            <person name="Tarantini F.S."/>
            <person name="Hong K.W."/>
            <person name="Chan K.G."/>
        </authorList>
    </citation>
    <scope>NUCLEOTIDE SEQUENCE</scope>
    <source>
        <strain evidence="2">32-07</strain>
    </source>
</reference>
<organism evidence="2 3">
    <name type="scientific">Actinomadura graeca</name>
    <dbReference type="NCBI Taxonomy" id="2750812"/>
    <lineage>
        <taxon>Bacteria</taxon>
        <taxon>Bacillati</taxon>
        <taxon>Actinomycetota</taxon>
        <taxon>Actinomycetes</taxon>
        <taxon>Streptosporangiales</taxon>
        <taxon>Thermomonosporaceae</taxon>
        <taxon>Actinomadura</taxon>
    </lineage>
</organism>
<dbReference type="EMBL" id="CP059572">
    <property type="protein sequence ID" value="QXJ26071.1"/>
    <property type="molecule type" value="Genomic_DNA"/>
</dbReference>
<keyword evidence="3" id="KW-1185">Reference proteome</keyword>
<feature type="transmembrane region" description="Helical" evidence="1">
    <location>
        <begin position="200"/>
        <end position="220"/>
    </location>
</feature>
<dbReference type="InterPro" id="IPR009339">
    <property type="entry name" value="DUF998"/>
</dbReference>
<evidence type="ECO:0000256" key="1">
    <source>
        <dbReference type="SAM" id="Phobius"/>
    </source>
</evidence>
<feature type="transmembrane region" description="Helical" evidence="1">
    <location>
        <begin position="24"/>
        <end position="46"/>
    </location>
</feature>
<feature type="transmembrane region" description="Helical" evidence="1">
    <location>
        <begin position="66"/>
        <end position="87"/>
    </location>
</feature>
<feature type="transmembrane region" description="Helical" evidence="1">
    <location>
        <begin position="137"/>
        <end position="162"/>
    </location>
</feature>
<gene>
    <name evidence="2" type="ORF">AGRA3207_007665</name>
</gene>
<protein>
    <submittedName>
        <fullName evidence="2">DUF998 domain-containing protein</fullName>
    </submittedName>
</protein>
<dbReference type="RefSeq" id="WP_231332290.1">
    <property type="nucleotide sequence ID" value="NZ_CP059572.1"/>
</dbReference>
<keyword evidence="1" id="KW-0812">Transmembrane</keyword>
<sequence>MATGTLTDSGSATRGRPLDPRTRAALACGVAAGPLFVLLIAGQYASRAGFDPARHPLSMLSLGEQGWLQTANFLVSGMLVLASAAGLKGVLDRRSPGGTWGPRLVAVYGAGLVWAGLFRTDPAEGYPAGAPDGAAQVSWHGALHNLAPVGIGLALSAACLVFARRFARQGRTAWTAASVAAPSFYFLVGFSAFPAEDFRLLFIGGAAVWLWASALSLKLLTDPSARG</sequence>